<evidence type="ECO:0000313" key="2">
    <source>
        <dbReference type="Proteomes" id="UP001141552"/>
    </source>
</evidence>
<keyword evidence="2" id="KW-1185">Reference proteome</keyword>
<dbReference type="Proteomes" id="UP001141552">
    <property type="component" value="Unassembled WGS sequence"/>
</dbReference>
<sequence length="105" mass="11635">MVICCIEEESTVEARLACDELQRLLSRRLHLLSVDCGLLFRQDRVCTVAVVAGLCCSDSVFVKAEAVLVSFLCPALSSSAARLMAQRKRKPGDEEEDLNNMFKIV</sequence>
<comment type="caution">
    <text evidence="1">The sequence shown here is derived from an EMBL/GenBank/DDBJ whole genome shotgun (WGS) entry which is preliminary data.</text>
</comment>
<proteinExistence type="predicted"/>
<protein>
    <submittedName>
        <fullName evidence="1">Uncharacterized protein</fullName>
    </submittedName>
</protein>
<reference evidence="1" key="2">
    <citation type="journal article" date="2023" name="Plants (Basel)">
        <title>Annotation of the Turnera subulata (Passifloraceae) Draft Genome Reveals the S-Locus Evolved after the Divergence of Turneroideae from Passifloroideae in a Stepwise Manner.</title>
        <authorList>
            <person name="Henning P.M."/>
            <person name="Roalson E.H."/>
            <person name="Mir W."/>
            <person name="McCubbin A.G."/>
            <person name="Shore J.S."/>
        </authorList>
    </citation>
    <scope>NUCLEOTIDE SEQUENCE</scope>
    <source>
        <strain evidence="1">F60SS</strain>
    </source>
</reference>
<accession>A0A9Q0JIL7</accession>
<name>A0A9Q0JIL7_9ROSI</name>
<dbReference type="AlphaFoldDB" id="A0A9Q0JIL7"/>
<gene>
    <name evidence="1" type="ORF">Tsubulata_043361</name>
</gene>
<evidence type="ECO:0000313" key="1">
    <source>
        <dbReference type="EMBL" id="KAJ4843931.1"/>
    </source>
</evidence>
<organism evidence="1 2">
    <name type="scientific">Turnera subulata</name>
    <dbReference type="NCBI Taxonomy" id="218843"/>
    <lineage>
        <taxon>Eukaryota</taxon>
        <taxon>Viridiplantae</taxon>
        <taxon>Streptophyta</taxon>
        <taxon>Embryophyta</taxon>
        <taxon>Tracheophyta</taxon>
        <taxon>Spermatophyta</taxon>
        <taxon>Magnoliopsida</taxon>
        <taxon>eudicotyledons</taxon>
        <taxon>Gunneridae</taxon>
        <taxon>Pentapetalae</taxon>
        <taxon>rosids</taxon>
        <taxon>fabids</taxon>
        <taxon>Malpighiales</taxon>
        <taxon>Passifloraceae</taxon>
        <taxon>Turnera</taxon>
    </lineage>
</organism>
<reference evidence="1" key="1">
    <citation type="submission" date="2022-02" db="EMBL/GenBank/DDBJ databases">
        <authorList>
            <person name="Henning P.M."/>
            <person name="McCubbin A.G."/>
            <person name="Shore J.S."/>
        </authorList>
    </citation>
    <scope>NUCLEOTIDE SEQUENCE</scope>
    <source>
        <strain evidence="1">F60SS</strain>
        <tissue evidence="1">Leaves</tissue>
    </source>
</reference>
<dbReference type="EMBL" id="JAKUCV010002103">
    <property type="protein sequence ID" value="KAJ4843931.1"/>
    <property type="molecule type" value="Genomic_DNA"/>
</dbReference>